<sequence>MPTVDFRPKVEREINRIKSSGDLAERDREVLLEYARDLKIEDPSPGRIFKVLVHTRKFAERLDGKGLADAPEDDLKDLVEWVQSRDLADSTKRDYREMLKRFFK</sequence>
<dbReference type="Proteomes" id="UP000070195">
    <property type="component" value="Unassembled WGS sequence"/>
</dbReference>
<keyword evidence="2" id="KW-1185">Reference proteome</keyword>
<proteinExistence type="predicted"/>
<organism evidence="1 2">
    <name type="scientific">candidate division MSBL1 archaeon SCGC-AAA259D18</name>
    <dbReference type="NCBI Taxonomy" id="1698262"/>
    <lineage>
        <taxon>Archaea</taxon>
        <taxon>Methanobacteriati</taxon>
        <taxon>Methanobacteriota</taxon>
        <taxon>candidate division MSBL1</taxon>
    </lineage>
</organism>
<protein>
    <recommendedName>
        <fullName evidence="3">Core-binding (CB) domain-containing protein</fullName>
    </recommendedName>
</protein>
<dbReference type="EMBL" id="LHXM01000044">
    <property type="protein sequence ID" value="KXA90948.1"/>
    <property type="molecule type" value="Genomic_DNA"/>
</dbReference>
<gene>
    <name evidence="1" type="ORF">AKJ63_02060</name>
</gene>
<accession>A0A133U9V9</accession>
<name>A0A133U9V9_9EURY</name>
<comment type="caution">
    <text evidence="1">The sequence shown here is derived from an EMBL/GenBank/DDBJ whole genome shotgun (WGS) entry which is preliminary data.</text>
</comment>
<evidence type="ECO:0008006" key="3">
    <source>
        <dbReference type="Google" id="ProtNLM"/>
    </source>
</evidence>
<reference evidence="1 2" key="1">
    <citation type="journal article" date="2016" name="Sci. Rep.">
        <title>Metabolic traits of an uncultured archaeal lineage -MSBL1- from brine pools of the Red Sea.</title>
        <authorList>
            <person name="Mwirichia R."/>
            <person name="Alam I."/>
            <person name="Rashid M."/>
            <person name="Vinu M."/>
            <person name="Ba-Alawi W."/>
            <person name="Anthony Kamau A."/>
            <person name="Kamanda Ngugi D."/>
            <person name="Goker M."/>
            <person name="Klenk H.P."/>
            <person name="Bajic V."/>
            <person name="Stingl U."/>
        </authorList>
    </citation>
    <scope>NUCLEOTIDE SEQUENCE [LARGE SCALE GENOMIC DNA]</scope>
    <source>
        <strain evidence="1">SCGC-AAA259D18</strain>
    </source>
</reference>
<evidence type="ECO:0000313" key="2">
    <source>
        <dbReference type="Proteomes" id="UP000070195"/>
    </source>
</evidence>
<evidence type="ECO:0000313" key="1">
    <source>
        <dbReference type="EMBL" id="KXA90948.1"/>
    </source>
</evidence>
<dbReference type="AlphaFoldDB" id="A0A133U9V9"/>